<dbReference type="InterPro" id="IPR015422">
    <property type="entry name" value="PyrdxlP-dep_Trfase_small"/>
</dbReference>
<dbReference type="PANTHER" id="PTHR11879">
    <property type="entry name" value="ASPARTATE AMINOTRANSFERASE"/>
    <property type="match status" value="1"/>
</dbReference>
<evidence type="ECO:0000256" key="9">
    <source>
        <dbReference type="ARBA" id="ARBA00022898"/>
    </source>
</evidence>
<name>A0AAE0RGY2_9TELE</name>
<dbReference type="InterPro" id="IPR004839">
    <property type="entry name" value="Aminotransferase_I/II_large"/>
</dbReference>
<dbReference type="GO" id="GO:0030170">
    <property type="term" value="F:pyridoxal phosphate binding"/>
    <property type="evidence" value="ECO:0007669"/>
    <property type="project" value="InterPro"/>
</dbReference>
<dbReference type="Gene3D" id="3.40.640.10">
    <property type="entry name" value="Type I PLP-dependent aspartate aminotransferase-like (Major domain)"/>
    <property type="match status" value="1"/>
</dbReference>
<comment type="subcellular location">
    <subcellularLocation>
        <location evidence="2">Cytoplasm</location>
    </subcellularLocation>
</comment>
<comment type="cofactor">
    <cofactor evidence="1">
        <name>pyridoxal 5'-phosphate</name>
        <dbReference type="ChEBI" id="CHEBI:597326"/>
    </cofactor>
</comment>
<evidence type="ECO:0000256" key="6">
    <source>
        <dbReference type="ARBA" id="ARBA00022576"/>
    </source>
</evidence>
<dbReference type="FunFam" id="3.40.640.10:FF:000044">
    <property type="entry name" value="Aspartate aminotransferase"/>
    <property type="match status" value="1"/>
</dbReference>
<dbReference type="InterPro" id="IPR009057">
    <property type="entry name" value="Homeodomain-like_sf"/>
</dbReference>
<dbReference type="InterPro" id="IPR000796">
    <property type="entry name" value="Asp_trans"/>
</dbReference>
<dbReference type="Gene3D" id="1.10.10.10">
    <property type="entry name" value="Winged helix-like DNA-binding domain superfamily/Winged helix DNA-binding domain"/>
    <property type="match status" value="1"/>
</dbReference>
<comment type="caution">
    <text evidence="18">The sequence shown here is derived from an EMBL/GenBank/DDBJ whole genome shotgun (WGS) entry which is preliminary data.</text>
</comment>
<dbReference type="GO" id="GO:0004069">
    <property type="term" value="F:L-aspartate:2-oxoglutarate aminotransferase activity"/>
    <property type="evidence" value="ECO:0007669"/>
    <property type="project" value="UniProtKB-EC"/>
</dbReference>
<dbReference type="GO" id="GO:0005829">
    <property type="term" value="C:cytosol"/>
    <property type="evidence" value="ECO:0007669"/>
    <property type="project" value="TreeGrafter"/>
</dbReference>
<dbReference type="SUPFAM" id="SSF53383">
    <property type="entry name" value="PLP-dependent transferases"/>
    <property type="match status" value="1"/>
</dbReference>
<dbReference type="GO" id="GO:0015074">
    <property type="term" value="P:DNA integration"/>
    <property type="evidence" value="ECO:0007669"/>
    <property type="project" value="InterPro"/>
</dbReference>
<feature type="domain" description="Sleeping Beauty transposase HTH" evidence="17">
    <location>
        <begin position="1"/>
        <end position="52"/>
    </location>
</feature>
<accession>A0AAE0RGY2</accession>
<feature type="domain" description="Aminotransferase class I/classII large" evidence="15">
    <location>
        <begin position="187"/>
        <end position="560"/>
    </location>
</feature>
<evidence type="ECO:0000256" key="10">
    <source>
        <dbReference type="ARBA" id="ARBA00036027"/>
    </source>
</evidence>
<organism evidence="18 19">
    <name type="scientific">Hemibagrus guttatus</name>
    <dbReference type="NCBI Taxonomy" id="175788"/>
    <lineage>
        <taxon>Eukaryota</taxon>
        <taxon>Metazoa</taxon>
        <taxon>Chordata</taxon>
        <taxon>Craniata</taxon>
        <taxon>Vertebrata</taxon>
        <taxon>Euteleostomi</taxon>
        <taxon>Actinopterygii</taxon>
        <taxon>Neopterygii</taxon>
        <taxon>Teleostei</taxon>
        <taxon>Ostariophysi</taxon>
        <taxon>Siluriformes</taxon>
        <taxon>Bagridae</taxon>
        <taxon>Hemibagrus</taxon>
    </lineage>
</organism>
<dbReference type="Pfam" id="PF25787">
    <property type="entry name" value="HTH_SB"/>
    <property type="match status" value="1"/>
</dbReference>
<dbReference type="Pfam" id="PF00155">
    <property type="entry name" value="Aminotran_1_2"/>
    <property type="match status" value="1"/>
</dbReference>
<evidence type="ECO:0000256" key="7">
    <source>
        <dbReference type="ARBA" id="ARBA00022605"/>
    </source>
</evidence>
<sequence length="568" mass="63582">MAKTKELTEDLRLCIVAAHKSGKGYKTISKCFEVPVATVQSIIKKYKTFRTVKNLRGRGRKPKVTPVLARRIVREVKKKPRITTKAILMNLGSAGGNISRQTVQRTLHTAGFHGRRTRRTPLLQIRHTKACLAFANAHLDKEEDFWSSLLWTSSKPSMSSIFSEVPQAAPVAVFKLTADFREDPSPNKVNLGVGAYRTDECKPWVLPVVRKVEKLIADDDTLNHEYLPILGLPEFRSSASKIALGEDSPAVLEKRVGAVQCLGGTGALKIGAEFLRRFHNGSNNTKTPVYVSSPTWENHNAVFANAGFEDIRSYKYWDAEKRGLNLSGFLGDLESAPEYSIFVLHACAHNPTGTDPSQEEWKKIAEVMKRRNLFAFFDSAYQGFASGNLEKDAWAIRYFVSQGFEIFCAQSFSKNFGLYNERVGNLTVVAKDADNLSRVLSQMEKIVRITWSNPPSQGARVVGITLNTPDLFAEWKDNVKTMADRVLLMRAELKAKLQGLGTPGTWKHITEQIGMFSFTGLNPKQVEYMVKEKHIYLMASGRINMCGLTTKNIDYVAESIHEAVTRVQ</sequence>
<dbReference type="InterPro" id="IPR004838">
    <property type="entry name" value="NHTrfase_class1_PyrdxlP-BS"/>
</dbReference>
<dbReference type="GO" id="GO:0047801">
    <property type="term" value="F:L-cysteine transaminase activity"/>
    <property type="evidence" value="ECO:0007669"/>
    <property type="project" value="UniProtKB-EC"/>
</dbReference>
<dbReference type="AlphaFoldDB" id="A0AAE0RGY2"/>
<keyword evidence="5" id="KW-0963">Cytoplasm</keyword>
<comment type="catalytic activity">
    <reaction evidence="12">
        <text>3-sulfino-L-alanine + 2-oxoglutarate = 3-sulfinopyruvate + L-glutamate</text>
        <dbReference type="Rhea" id="RHEA:70295"/>
        <dbReference type="ChEBI" id="CHEBI:16810"/>
        <dbReference type="ChEBI" id="CHEBI:29985"/>
        <dbReference type="ChEBI" id="CHEBI:61085"/>
        <dbReference type="ChEBI" id="CHEBI:140699"/>
    </reaction>
    <physiologicalReaction direction="right-to-left" evidence="12">
        <dbReference type="Rhea" id="RHEA:70297"/>
    </physiologicalReaction>
</comment>
<comment type="catalytic activity">
    <reaction evidence="11">
        <text>L-aspartate + 2-oxoglutarate = oxaloacetate + L-glutamate</text>
        <dbReference type="Rhea" id="RHEA:21824"/>
        <dbReference type="ChEBI" id="CHEBI:16452"/>
        <dbReference type="ChEBI" id="CHEBI:16810"/>
        <dbReference type="ChEBI" id="CHEBI:29985"/>
        <dbReference type="ChEBI" id="CHEBI:29991"/>
        <dbReference type="EC" id="2.6.1.1"/>
    </reaction>
    <physiologicalReaction direction="left-to-right" evidence="11">
        <dbReference type="Rhea" id="RHEA:21825"/>
    </physiologicalReaction>
</comment>
<dbReference type="Pfam" id="PF01498">
    <property type="entry name" value="HTH_Tnp_Tc3_2"/>
    <property type="match status" value="1"/>
</dbReference>
<evidence type="ECO:0000313" key="19">
    <source>
        <dbReference type="Proteomes" id="UP001274896"/>
    </source>
</evidence>
<reference evidence="18" key="1">
    <citation type="submission" date="2023-06" db="EMBL/GenBank/DDBJ databases">
        <title>Male Hemibagrus guttatus genome.</title>
        <authorList>
            <person name="Bian C."/>
        </authorList>
    </citation>
    <scope>NUCLEOTIDE SEQUENCE</scope>
    <source>
        <strain evidence="18">Male_cb2023</strain>
        <tissue evidence="18">Muscle</tissue>
    </source>
</reference>
<dbReference type="InterPro" id="IPR036388">
    <property type="entry name" value="WH-like_DNA-bd_sf"/>
</dbReference>
<dbReference type="InterPro" id="IPR015424">
    <property type="entry name" value="PyrdxlP-dep_Trfase"/>
</dbReference>
<dbReference type="EC" id="2.6.1.1" evidence="14"/>
<dbReference type="PROSITE" id="PS00105">
    <property type="entry name" value="AA_TRANSFER_CLASS_1"/>
    <property type="match status" value="1"/>
</dbReference>
<protein>
    <recommendedName>
        <fullName evidence="14">Aspartate aminotransferase</fullName>
        <ecNumber evidence="14">2.6.1.1</ecNumber>
    </recommendedName>
</protein>
<evidence type="ECO:0000256" key="1">
    <source>
        <dbReference type="ARBA" id="ARBA00001933"/>
    </source>
</evidence>
<dbReference type="GO" id="GO:0003677">
    <property type="term" value="F:DNA binding"/>
    <property type="evidence" value="ECO:0007669"/>
    <property type="project" value="InterPro"/>
</dbReference>
<comment type="subunit">
    <text evidence="4 14">Homodimer.</text>
</comment>
<dbReference type="GO" id="GO:0006313">
    <property type="term" value="P:DNA transposition"/>
    <property type="evidence" value="ECO:0007669"/>
    <property type="project" value="InterPro"/>
</dbReference>
<evidence type="ECO:0000256" key="13">
    <source>
        <dbReference type="ARBA" id="ARBA00049350"/>
    </source>
</evidence>
<keyword evidence="9" id="KW-0663">Pyridoxal phosphate</keyword>
<dbReference type="FunFam" id="3.90.1150.10:FF:000001">
    <property type="entry name" value="Aspartate aminotransferase"/>
    <property type="match status" value="1"/>
</dbReference>
<comment type="catalytic activity">
    <reaction evidence="13">
        <text>L-cysteine + 2-oxoglutarate = 2-oxo-3-sulfanylpropanoate + L-glutamate</text>
        <dbReference type="Rhea" id="RHEA:17441"/>
        <dbReference type="ChEBI" id="CHEBI:16810"/>
        <dbReference type="ChEBI" id="CHEBI:29985"/>
        <dbReference type="ChEBI" id="CHEBI:35235"/>
        <dbReference type="ChEBI" id="CHEBI:57678"/>
        <dbReference type="EC" id="2.6.1.3"/>
    </reaction>
    <physiologicalReaction direction="left-to-right" evidence="13">
        <dbReference type="Rhea" id="RHEA:17442"/>
    </physiologicalReaction>
</comment>
<gene>
    <name evidence="18" type="ORF">QTP70_020108</name>
</gene>
<evidence type="ECO:0000256" key="12">
    <source>
        <dbReference type="ARBA" id="ARBA00048761"/>
    </source>
</evidence>
<dbReference type="PRINTS" id="PR00799">
    <property type="entry name" value="TRANSAMINASE"/>
</dbReference>
<comment type="miscellaneous">
    <text evidence="14">In eukaryotes there are cytoplasmic, mitochondrial and chloroplastic isozymes.</text>
</comment>
<keyword evidence="8 14" id="KW-0808">Transferase</keyword>
<keyword evidence="6 14" id="KW-0032">Aminotransferase</keyword>
<dbReference type="Proteomes" id="UP001274896">
    <property type="component" value="Unassembled WGS sequence"/>
</dbReference>
<proteinExistence type="inferred from homology"/>
<evidence type="ECO:0000313" key="18">
    <source>
        <dbReference type="EMBL" id="KAK3554247.1"/>
    </source>
</evidence>
<keyword evidence="19" id="KW-1185">Reference proteome</keyword>
<evidence type="ECO:0000259" key="15">
    <source>
        <dbReference type="Pfam" id="PF00155"/>
    </source>
</evidence>
<evidence type="ECO:0000256" key="5">
    <source>
        <dbReference type="ARBA" id="ARBA00022490"/>
    </source>
</evidence>
<dbReference type="PANTHER" id="PTHR11879:SF38">
    <property type="entry name" value="ASPARTATE AMINOTRANSFERASE"/>
    <property type="match status" value="1"/>
</dbReference>
<evidence type="ECO:0000259" key="17">
    <source>
        <dbReference type="Pfam" id="PF25787"/>
    </source>
</evidence>
<evidence type="ECO:0000256" key="8">
    <source>
        <dbReference type="ARBA" id="ARBA00022679"/>
    </source>
</evidence>
<evidence type="ECO:0000256" key="11">
    <source>
        <dbReference type="ARBA" id="ARBA00048507"/>
    </source>
</evidence>
<dbReference type="InterPro" id="IPR057667">
    <property type="entry name" value="HTH_SB"/>
</dbReference>
<dbReference type="GO" id="GO:0006532">
    <property type="term" value="P:aspartate biosynthetic process"/>
    <property type="evidence" value="ECO:0007669"/>
    <property type="project" value="TreeGrafter"/>
</dbReference>
<dbReference type="EMBL" id="JAUCMX010000002">
    <property type="protein sequence ID" value="KAK3554247.1"/>
    <property type="molecule type" value="Genomic_DNA"/>
</dbReference>
<evidence type="ECO:0000259" key="16">
    <source>
        <dbReference type="Pfam" id="PF01498"/>
    </source>
</evidence>
<keyword evidence="7" id="KW-0028">Amino-acid biosynthesis</keyword>
<dbReference type="NCBIfam" id="NF006719">
    <property type="entry name" value="PRK09257.1"/>
    <property type="match status" value="1"/>
</dbReference>
<evidence type="ECO:0000256" key="14">
    <source>
        <dbReference type="RuleBase" id="RU000480"/>
    </source>
</evidence>
<evidence type="ECO:0000256" key="3">
    <source>
        <dbReference type="ARBA" id="ARBA00007441"/>
    </source>
</evidence>
<evidence type="ECO:0000256" key="4">
    <source>
        <dbReference type="ARBA" id="ARBA00011738"/>
    </source>
</evidence>
<feature type="domain" description="Transposase Tc1-like" evidence="16">
    <location>
        <begin position="70"/>
        <end position="140"/>
    </location>
</feature>
<comment type="catalytic activity">
    <reaction evidence="10">
        <text>(2S)-2-aminobutanoate + 2-oxoglutarate = 2-oxobutanoate + L-glutamate</text>
        <dbReference type="Rhea" id="RHEA:70223"/>
        <dbReference type="ChEBI" id="CHEBI:16763"/>
        <dbReference type="ChEBI" id="CHEBI:16810"/>
        <dbReference type="ChEBI" id="CHEBI:29985"/>
        <dbReference type="ChEBI" id="CHEBI:74359"/>
    </reaction>
    <physiologicalReaction direction="right-to-left" evidence="10">
        <dbReference type="Rhea" id="RHEA:70225"/>
    </physiologicalReaction>
</comment>
<dbReference type="InterPro" id="IPR002492">
    <property type="entry name" value="Transposase_Tc1-like"/>
</dbReference>
<dbReference type="InterPro" id="IPR015421">
    <property type="entry name" value="PyrdxlP-dep_Trfase_major"/>
</dbReference>
<comment type="similarity">
    <text evidence="3">Belongs to the class-I pyridoxal-phosphate-dependent aminotransferase family.</text>
</comment>
<dbReference type="SUPFAM" id="SSF46689">
    <property type="entry name" value="Homeodomain-like"/>
    <property type="match status" value="1"/>
</dbReference>
<dbReference type="CDD" id="cd00609">
    <property type="entry name" value="AAT_like"/>
    <property type="match status" value="1"/>
</dbReference>
<evidence type="ECO:0000256" key="2">
    <source>
        <dbReference type="ARBA" id="ARBA00004496"/>
    </source>
</evidence>
<dbReference type="Gene3D" id="3.90.1150.10">
    <property type="entry name" value="Aspartate Aminotransferase, domain 1"/>
    <property type="match status" value="1"/>
</dbReference>